<protein>
    <submittedName>
        <fullName evidence="3">Uncharacterized protein</fullName>
    </submittedName>
</protein>
<dbReference type="Gene3D" id="2.30.29.30">
    <property type="entry name" value="Pleckstrin-homology domain (PH domain)/Phosphotyrosine-binding domain (PTB)"/>
    <property type="match status" value="1"/>
</dbReference>
<name>A0A0S4IWU1_BODSA</name>
<proteinExistence type="predicted"/>
<feature type="compositionally biased region" description="Acidic residues" evidence="2">
    <location>
        <begin position="460"/>
        <end position="480"/>
    </location>
</feature>
<dbReference type="AlphaFoldDB" id="A0A0S4IWU1"/>
<organism evidence="3 4">
    <name type="scientific">Bodo saltans</name>
    <name type="common">Flagellated protozoan</name>
    <dbReference type="NCBI Taxonomy" id="75058"/>
    <lineage>
        <taxon>Eukaryota</taxon>
        <taxon>Discoba</taxon>
        <taxon>Euglenozoa</taxon>
        <taxon>Kinetoplastea</taxon>
        <taxon>Metakinetoplastina</taxon>
        <taxon>Eubodonida</taxon>
        <taxon>Bodonidae</taxon>
        <taxon>Bodo</taxon>
    </lineage>
</organism>
<dbReference type="InterPro" id="IPR011993">
    <property type="entry name" value="PH-like_dom_sf"/>
</dbReference>
<accession>A0A0S4IWU1</accession>
<gene>
    <name evidence="3" type="ORF">BSAL_65950</name>
</gene>
<feature type="coiled-coil region" evidence="1">
    <location>
        <begin position="7"/>
        <end position="62"/>
    </location>
</feature>
<keyword evidence="1" id="KW-0175">Coiled coil</keyword>
<sequence>KKTAEEIAKLKAEVRGSKDQFDKLRLAKEQQKLDEAEALKPVKELEKELFKMKANMTFAMKNREDGLSPEELLVKRPMWEIRDECDDIDDDLQKLIPDCVRLEQIVEQKIGKPEESASEKSDDESDKSSESAESEKPPPETKEERLERLAREKAERGVAREEEKKSRIAKATYDREWKHFRETTRKDQFLSDLLEKILMYLEYGTNVTTLTPQGLERRFAFFSKGRKSMTFVPAVRDGAVPNRKDVIRTCDLSKVAGIHMGQHSPFFQIQLRKFAGRVDPARSEPPPPVEEMDISNLHRYYYRSFSIQFPTKEEGFIDFVCDTDTDFEALVVALHRVSGRNATWGKNLFIELAANIDNLSEAEKLLCENIHLTPDEYLNCKDIVLLRDDKLFVTLHDLRVLTALDLYHSQKLLEMWLKQKWIVRRQVNYYKYQEVIAEEAARKAAQEEAEREAALHAEEQPEEGAEEGDDDDDEDDDDDD</sequence>
<dbReference type="Proteomes" id="UP000051952">
    <property type="component" value="Unassembled WGS sequence"/>
</dbReference>
<evidence type="ECO:0000256" key="1">
    <source>
        <dbReference type="SAM" id="Coils"/>
    </source>
</evidence>
<dbReference type="InterPro" id="IPR036388">
    <property type="entry name" value="WH-like_DNA-bd_sf"/>
</dbReference>
<evidence type="ECO:0000313" key="3">
    <source>
        <dbReference type="EMBL" id="CUF81327.1"/>
    </source>
</evidence>
<feature type="region of interest" description="Disordered" evidence="2">
    <location>
        <begin position="441"/>
        <end position="480"/>
    </location>
</feature>
<feature type="compositionally biased region" description="Basic and acidic residues" evidence="2">
    <location>
        <begin position="441"/>
        <end position="459"/>
    </location>
</feature>
<keyword evidence="4" id="KW-1185">Reference proteome</keyword>
<reference evidence="4" key="1">
    <citation type="submission" date="2015-09" db="EMBL/GenBank/DDBJ databases">
        <authorList>
            <consortium name="Pathogen Informatics"/>
        </authorList>
    </citation>
    <scope>NUCLEOTIDE SEQUENCE [LARGE SCALE GENOMIC DNA]</scope>
    <source>
        <strain evidence="4">Lake Konstanz</strain>
    </source>
</reference>
<evidence type="ECO:0000256" key="2">
    <source>
        <dbReference type="SAM" id="MobiDB-lite"/>
    </source>
</evidence>
<dbReference type="OrthoDB" id="270417at2759"/>
<dbReference type="EMBL" id="CYKH01000414">
    <property type="protein sequence ID" value="CUF81327.1"/>
    <property type="molecule type" value="Genomic_DNA"/>
</dbReference>
<evidence type="ECO:0000313" key="4">
    <source>
        <dbReference type="Proteomes" id="UP000051952"/>
    </source>
</evidence>
<dbReference type="Gene3D" id="1.10.10.10">
    <property type="entry name" value="Winged helix-like DNA-binding domain superfamily/Winged helix DNA-binding domain"/>
    <property type="match status" value="1"/>
</dbReference>
<feature type="non-terminal residue" evidence="3">
    <location>
        <position position="1"/>
    </location>
</feature>
<dbReference type="VEuPathDB" id="TriTrypDB:BSAL_65950"/>
<feature type="region of interest" description="Disordered" evidence="2">
    <location>
        <begin position="110"/>
        <end position="165"/>
    </location>
</feature>
<dbReference type="SUPFAM" id="SSF46689">
    <property type="entry name" value="Homeodomain-like"/>
    <property type="match status" value="1"/>
</dbReference>
<dbReference type="InterPro" id="IPR009057">
    <property type="entry name" value="Homeodomain-like_sf"/>
</dbReference>